<feature type="compositionally biased region" description="Polar residues" evidence="1">
    <location>
        <begin position="1132"/>
        <end position="1144"/>
    </location>
</feature>
<feature type="region of interest" description="Disordered" evidence="1">
    <location>
        <begin position="1091"/>
        <end position="1113"/>
    </location>
</feature>
<dbReference type="PANTHER" id="PTHR34798:SF1">
    <property type="entry name" value="TIC-LIKE PROTEIN"/>
    <property type="match status" value="1"/>
</dbReference>
<dbReference type="KEGG" id="dzi:111305200"/>
<dbReference type="RefSeq" id="XP_022758235.1">
    <property type="nucleotide sequence ID" value="XM_022902500.1"/>
</dbReference>
<dbReference type="AlphaFoldDB" id="A0A6P6A0H2"/>
<evidence type="ECO:0000313" key="2">
    <source>
        <dbReference type="Proteomes" id="UP000515121"/>
    </source>
</evidence>
<gene>
    <name evidence="3" type="primary">LOC111305200</name>
</gene>
<feature type="compositionally biased region" description="Acidic residues" evidence="1">
    <location>
        <begin position="80"/>
        <end position="97"/>
    </location>
</feature>
<evidence type="ECO:0000256" key="1">
    <source>
        <dbReference type="SAM" id="MobiDB-lite"/>
    </source>
</evidence>
<feature type="compositionally biased region" description="Low complexity" evidence="1">
    <location>
        <begin position="1212"/>
        <end position="1223"/>
    </location>
</feature>
<feature type="region of interest" description="Disordered" evidence="1">
    <location>
        <begin position="1156"/>
        <end position="1252"/>
    </location>
</feature>
<dbReference type="GeneID" id="111305200"/>
<feature type="compositionally biased region" description="Polar residues" evidence="1">
    <location>
        <begin position="1224"/>
        <end position="1243"/>
    </location>
</feature>
<feature type="region of interest" description="Disordered" evidence="1">
    <location>
        <begin position="999"/>
        <end position="1039"/>
    </location>
</feature>
<feature type="compositionally biased region" description="Polar residues" evidence="1">
    <location>
        <begin position="1184"/>
        <end position="1197"/>
    </location>
</feature>
<dbReference type="Proteomes" id="UP000515121">
    <property type="component" value="Unplaced"/>
</dbReference>
<accession>A0A6P6A0H2</accession>
<feature type="region of interest" description="Disordered" evidence="1">
    <location>
        <begin position="707"/>
        <end position="734"/>
    </location>
</feature>
<feature type="compositionally biased region" description="Polar residues" evidence="1">
    <location>
        <begin position="1001"/>
        <end position="1021"/>
    </location>
</feature>
<feature type="region of interest" description="Disordered" evidence="1">
    <location>
        <begin position="829"/>
        <end position="903"/>
    </location>
</feature>
<dbReference type="PANTHER" id="PTHR34798">
    <property type="entry name" value="PROTEIN TIME FOR COFFEE"/>
    <property type="match status" value="1"/>
</dbReference>
<feature type="compositionally biased region" description="Polar residues" evidence="1">
    <location>
        <begin position="889"/>
        <end position="902"/>
    </location>
</feature>
<sequence>MERNREARRSNLAPSNGLPRRRQRSNNLRDSSEDGEIEMQETVRLRENASKRERDQNLLNRSKRRRADKVVLQESNNREDGEESTEESSGEEEDYETEQLSNRKISSSARVPRQIPPLKATDEMISFPVPRKARSASVKRSHENWVAGNGGFVEEQNHRRASISPASRSVESDRISPSSSNGSVRKKMKTNGPKTRLPKATKSSVQEDIEIEIAEVLYGLKKQSQSSKKEDSAGNPLSKLESEDANVFSTDIKISASPQIASSAQSQSQTTFLPDPLVGIASKKKLEVEDSLIPVKVDNEQPAKMEICSSKQGQISGFNAVLSESNLDKGAAETASVLMESRENVVTIKQGDSKPSVEEPNSVDRAVTREKSVSTEKESAKLDVNFQDSTVTKVISTMTKAESQREEKFKIDLMAPPPMASSPERDSPMDITSDPNYKVLDIESKVETLSKDEKKVVKKEMRAEDSKNMKMDAIKEKRDSLNLDLEKLHQDSSSHCCKFEHGQKQHLSKVGTPKVEKTFQSSSVSVPITLAGWPNALPPLGRYMPPFQTIAPMDGSAISSTALQPPHFLLSQPQPKRCAMHRYIACNIQLHQQFTKMNHFFPAATGSASLCGAKPNNLSVAPSAENLILENPLLRSFPVVNLNPTEEKGMVAVGSPGKARKDKSSDCTNFMATAQRKQVMVEQASQPAPAGNLMNGPAFIFPLSQHQATANKSGPSKSATSTNKASLTNNSTPGILTSSTALPGVAAAVSFNYPNLGANEAPYLTILQNNGYPFAISAPVGNPSSIRGGTPTQALPFFNGSFYSSQMFHPQLQQQQAHSHSLVQPAYQNTVTSSGSSSSHKQPESQQPRGGQVSGNNFLSSTSMHSQQLQKYNMLPSNQSRKMEPEMNGENTTANTQKSVYGQNPALPHQPLNFALVPSATVGGGGVNGNHSEEQLSQQKNLKGGVDLVPQQAFAMSFASFTGNNIASNLNFSSMAQNPNIFHSLPDMARQGYQFTPVPQAAQQKNHQISDGKNGAGSTNLDDGKKVSSGKSHKTNSQTYVFDNSARSLNFVSSPVTGNWPSRSITSTTVTINPPIVANSSNSQQQLLQLQKQHVVQQHQQQSRSKTETTNTMPASSIAAIFPQTVPQNTTAAQSTLWKNSARTPASPAANVSAVKNFPQQPSRPPQGQTQISFGVNNKPCLSPQGQEIPTSGQSASPMIVGSPPSSGNLRTSSTSSKVGSSVPTLQSQQSENSSAGNGQKSSPVCGRNVPSILSTCPSHLSELKY</sequence>
<dbReference type="GO" id="GO:0042752">
    <property type="term" value="P:regulation of circadian rhythm"/>
    <property type="evidence" value="ECO:0007669"/>
    <property type="project" value="InterPro"/>
</dbReference>
<feature type="compositionally biased region" description="Low complexity" evidence="1">
    <location>
        <begin position="1091"/>
        <end position="1102"/>
    </location>
</feature>
<reference evidence="3" key="1">
    <citation type="submission" date="2025-08" db="UniProtKB">
        <authorList>
            <consortium name="RefSeq"/>
        </authorList>
    </citation>
    <scope>IDENTIFICATION</scope>
    <source>
        <tissue evidence="3">Fruit stalk</tissue>
    </source>
</reference>
<feature type="compositionally biased region" description="Polar residues" evidence="1">
    <location>
        <begin position="1158"/>
        <end position="1176"/>
    </location>
</feature>
<feature type="region of interest" description="Disordered" evidence="1">
    <location>
        <begin position="1132"/>
        <end position="1151"/>
    </location>
</feature>
<dbReference type="GO" id="GO:0005634">
    <property type="term" value="C:nucleus"/>
    <property type="evidence" value="ECO:0007669"/>
    <property type="project" value="TreeGrafter"/>
</dbReference>
<dbReference type="OrthoDB" id="784889at2759"/>
<dbReference type="InterPro" id="IPR039317">
    <property type="entry name" value="TIC"/>
</dbReference>
<proteinExistence type="predicted"/>
<feature type="compositionally biased region" description="Basic and acidic residues" evidence="1">
    <location>
        <begin position="41"/>
        <end position="56"/>
    </location>
</feature>
<name>A0A6P6A0H2_DURZI</name>
<feature type="compositionally biased region" description="Polar residues" evidence="1">
    <location>
        <begin position="844"/>
        <end position="880"/>
    </location>
</feature>
<feature type="compositionally biased region" description="Basic and acidic residues" evidence="1">
    <location>
        <begin position="68"/>
        <end position="79"/>
    </location>
</feature>
<organism evidence="2 3">
    <name type="scientific">Durio zibethinus</name>
    <name type="common">Durian</name>
    <dbReference type="NCBI Taxonomy" id="66656"/>
    <lineage>
        <taxon>Eukaryota</taxon>
        <taxon>Viridiplantae</taxon>
        <taxon>Streptophyta</taxon>
        <taxon>Embryophyta</taxon>
        <taxon>Tracheophyta</taxon>
        <taxon>Spermatophyta</taxon>
        <taxon>Magnoliopsida</taxon>
        <taxon>eudicotyledons</taxon>
        <taxon>Gunneridae</taxon>
        <taxon>Pentapetalae</taxon>
        <taxon>rosids</taxon>
        <taxon>malvids</taxon>
        <taxon>Malvales</taxon>
        <taxon>Malvaceae</taxon>
        <taxon>Helicteroideae</taxon>
        <taxon>Durio</taxon>
    </lineage>
</organism>
<feature type="region of interest" description="Disordered" evidence="1">
    <location>
        <begin position="1"/>
        <end position="205"/>
    </location>
</feature>
<feature type="compositionally biased region" description="Polar residues" evidence="1">
    <location>
        <begin position="164"/>
        <end position="183"/>
    </location>
</feature>
<evidence type="ECO:0000313" key="3">
    <source>
        <dbReference type="RefSeq" id="XP_022758235.1"/>
    </source>
</evidence>
<feature type="compositionally biased region" description="Polar residues" evidence="1">
    <location>
        <begin position="99"/>
        <end position="109"/>
    </location>
</feature>
<feature type="region of interest" description="Disordered" evidence="1">
    <location>
        <begin position="222"/>
        <end position="242"/>
    </location>
</feature>
<keyword evidence="2" id="KW-1185">Reference proteome</keyword>
<feature type="region of interest" description="Disordered" evidence="1">
    <location>
        <begin position="414"/>
        <end position="435"/>
    </location>
</feature>
<protein>
    <submittedName>
        <fullName evidence="3">Protein TIME FOR COFFEE isoform X1</fullName>
    </submittedName>
</protein>